<dbReference type="InterPro" id="IPR036470">
    <property type="entry name" value="Elicitin_sf"/>
</dbReference>
<dbReference type="Gene3D" id="1.10.239.10">
    <property type="entry name" value="Elicitin domain"/>
    <property type="match status" value="2"/>
</dbReference>
<dbReference type="SMART" id="SM01187">
    <property type="entry name" value="Elicitin"/>
    <property type="match status" value="2"/>
</dbReference>
<evidence type="ECO:0000256" key="1">
    <source>
        <dbReference type="ARBA" id="ARBA00004613"/>
    </source>
</evidence>
<name>A0A8K1FLX7_PYTOL</name>
<gene>
    <name evidence="7" type="ORF">Poli38472_011241</name>
</gene>
<keyword evidence="4" id="KW-0928">Hypersensitive response elicitation</keyword>
<organism evidence="7 8">
    <name type="scientific">Pythium oligandrum</name>
    <name type="common">Mycoparasitic fungus</name>
    <dbReference type="NCBI Taxonomy" id="41045"/>
    <lineage>
        <taxon>Eukaryota</taxon>
        <taxon>Sar</taxon>
        <taxon>Stramenopiles</taxon>
        <taxon>Oomycota</taxon>
        <taxon>Peronosporomycetes</taxon>
        <taxon>Pythiales</taxon>
        <taxon>Pythiaceae</taxon>
        <taxon>Pythium</taxon>
    </lineage>
</organism>
<dbReference type="Proteomes" id="UP000794436">
    <property type="component" value="Unassembled WGS sequence"/>
</dbReference>
<feature type="chain" id="PRO_5035461355" evidence="6">
    <location>
        <begin position="18"/>
        <end position="201"/>
    </location>
</feature>
<evidence type="ECO:0000256" key="5">
    <source>
        <dbReference type="ARBA" id="ARBA00023157"/>
    </source>
</evidence>
<evidence type="ECO:0000256" key="2">
    <source>
        <dbReference type="ARBA" id="ARBA00009544"/>
    </source>
</evidence>
<evidence type="ECO:0000256" key="3">
    <source>
        <dbReference type="ARBA" id="ARBA00022525"/>
    </source>
</evidence>
<comment type="subcellular location">
    <subcellularLocation>
        <location evidence="1">Secreted</location>
    </subcellularLocation>
</comment>
<comment type="similarity">
    <text evidence="2">Belongs to the elicitin family.</text>
</comment>
<dbReference type="InterPro" id="IPR002200">
    <property type="entry name" value="Elicitin"/>
</dbReference>
<evidence type="ECO:0000313" key="8">
    <source>
        <dbReference type="Proteomes" id="UP000794436"/>
    </source>
</evidence>
<evidence type="ECO:0000313" key="7">
    <source>
        <dbReference type="EMBL" id="TMW67621.1"/>
    </source>
</evidence>
<dbReference type="AlphaFoldDB" id="A0A8K1FLX7"/>
<dbReference type="GO" id="GO:0005576">
    <property type="term" value="C:extracellular region"/>
    <property type="evidence" value="ECO:0007669"/>
    <property type="project" value="UniProtKB-SubCell"/>
</dbReference>
<keyword evidence="5" id="KW-1015">Disulfide bond</keyword>
<keyword evidence="8" id="KW-1185">Reference proteome</keyword>
<sequence>MKLAAIVLAATVAVASAETTPYCDVSALLKVVQTPHSQACFASTGFNVAVSKAVTADNAAKICSEATCQAVLAETTDTFKTDCLTANNIPILAGVVKPSEAACAKFSTPACDTAIMLKVVTTDNARVCTALTGFSIAAAKPLKADDAAKVCPMTSCQGLFREILSTVTTDCTLFGGPLLVGDIMKQTEEACAEFAAESLTN</sequence>
<dbReference type="EMBL" id="SPLM01000004">
    <property type="protein sequence ID" value="TMW67621.1"/>
    <property type="molecule type" value="Genomic_DNA"/>
</dbReference>
<accession>A0A8K1FLX7</accession>
<evidence type="ECO:0000256" key="4">
    <source>
        <dbReference type="ARBA" id="ARBA00022978"/>
    </source>
</evidence>
<keyword evidence="3" id="KW-0964">Secreted</keyword>
<proteinExistence type="inferred from homology"/>
<protein>
    <submittedName>
        <fullName evidence="7">Uncharacterized protein</fullName>
    </submittedName>
</protein>
<reference evidence="7" key="1">
    <citation type="submission" date="2019-03" db="EMBL/GenBank/DDBJ databases">
        <title>Long read genome sequence of the mycoparasitic Pythium oligandrum ATCC 38472 isolated from sugarbeet rhizosphere.</title>
        <authorList>
            <person name="Gaulin E."/>
        </authorList>
    </citation>
    <scope>NUCLEOTIDE SEQUENCE</scope>
    <source>
        <strain evidence="7">ATCC 38472_TT</strain>
    </source>
</reference>
<feature type="signal peptide" evidence="6">
    <location>
        <begin position="1"/>
        <end position="17"/>
    </location>
</feature>
<keyword evidence="6" id="KW-0732">Signal</keyword>
<dbReference type="SUPFAM" id="SSF48647">
    <property type="entry name" value="Fungal elicitin"/>
    <property type="match status" value="2"/>
</dbReference>
<dbReference type="GO" id="GO:0052040">
    <property type="term" value="P:symbiont-mediated perturbation of host programmed cell death"/>
    <property type="evidence" value="ECO:0007669"/>
    <property type="project" value="UniProtKB-KW"/>
</dbReference>
<dbReference type="Pfam" id="PF00964">
    <property type="entry name" value="Elicitin"/>
    <property type="match status" value="2"/>
</dbReference>
<evidence type="ECO:0000256" key="6">
    <source>
        <dbReference type="SAM" id="SignalP"/>
    </source>
</evidence>
<comment type="caution">
    <text evidence="7">The sequence shown here is derived from an EMBL/GenBank/DDBJ whole genome shotgun (WGS) entry which is preliminary data.</text>
</comment>